<comment type="caution">
    <text evidence="1">The sequence shown here is derived from an EMBL/GenBank/DDBJ whole genome shotgun (WGS) entry which is preliminary data.</text>
</comment>
<evidence type="ECO:0000313" key="1">
    <source>
        <dbReference type="EMBL" id="KWV84581.1"/>
    </source>
</evidence>
<name>A0A120G5S3_PSEFL</name>
<dbReference type="AlphaFoldDB" id="A0A120G5S3"/>
<reference evidence="1 2" key="1">
    <citation type="submission" date="2015-05" db="EMBL/GenBank/DDBJ databases">
        <title>A genomic and transcriptomic approach to investigate the blue pigment phenotype in Pseudomonas fluorescens.</title>
        <authorList>
            <person name="Andreani N.A."/>
            <person name="Cardazzo B."/>
        </authorList>
    </citation>
    <scope>NUCLEOTIDE SEQUENCE [LARGE SCALE GENOMIC DNA]</scope>
    <source>
        <strain evidence="1 2">Ps_22</strain>
    </source>
</reference>
<sequence>MFGFVDGEQNVGFLGHVGQAHGTAFAQRVMAGQPQAALGVEQNFRDDIRVGKVGGQHHGHVELAVEQALFDGLALLFEHLDGYVRMPMLHAL</sequence>
<organism evidence="1 2">
    <name type="scientific">Pseudomonas fluorescens</name>
    <dbReference type="NCBI Taxonomy" id="294"/>
    <lineage>
        <taxon>Bacteria</taxon>
        <taxon>Pseudomonadati</taxon>
        <taxon>Pseudomonadota</taxon>
        <taxon>Gammaproteobacteria</taxon>
        <taxon>Pseudomonadales</taxon>
        <taxon>Pseudomonadaceae</taxon>
        <taxon>Pseudomonas</taxon>
    </lineage>
</organism>
<evidence type="ECO:0000313" key="2">
    <source>
        <dbReference type="Proteomes" id="UP000061348"/>
    </source>
</evidence>
<protein>
    <submittedName>
        <fullName evidence="1">Uncharacterized protein</fullName>
    </submittedName>
</protein>
<dbReference type="Proteomes" id="UP000061348">
    <property type="component" value="Unassembled WGS sequence"/>
</dbReference>
<dbReference type="EMBL" id="LCYA01000154">
    <property type="protein sequence ID" value="KWV84581.1"/>
    <property type="molecule type" value="Genomic_DNA"/>
</dbReference>
<gene>
    <name evidence="1" type="ORF">PFLmoz3_05616</name>
</gene>
<accession>A0A120G5S3</accession>
<proteinExistence type="predicted"/>